<evidence type="ECO:0000259" key="2">
    <source>
        <dbReference type="Pfam" id="PF18678"/>
    </source>
</evidence>
<reference evidence="3 4" key="1">
    <citation type="submission" date="2022-04" db="EMBL/GenBank/DDBJ databases">
        <title>Genome diversity in the genus Frankia.</title>
        <authorList>
            <person name="Carlos-Shanley C."/>
            <person name="Hahn D."/>
        </authorList>
    </citation>
    <scope>NUCLEOTIDE SEQUENCE [LARGE SCALE GENOMIC DNA]</scope>
    <source>
        <strain evidence="3 4">Ag45/Mut15</strain>
    </source>
</reference>
<protein>
    <recommendedName>
        <fullName evidence="2">Allene oxide cyclase barrel-like domain-containing protein</fullName>
    </recommendedName>
</protein>
<gene>
    <name evidence="3" type="ORF">MXD59_22700</name>
</gene>
<evidence type="ECO:0000313" key="4">
    <source>
        <dbReference type="Proteomes" id="UP001201873"/>
    </source>
</evidence>
<comment type="caution">
    <text evidence="3">The sequence shown here is derived from an EMBL/GenBank/DDBJ whole genome shotgun (WGS) entry which is preliminary data.</text>
</comment>
<dbReference type="Pfam" id="PF18678">
    <property type="entry name" value="AOC_like"/>
    <property type="match status" value="1"/>
</dbReference>
<organism evidence="3 4">
    <name type="scientific">Frankia umida</name>
    <dbReference type="NCBI Taxonomy" id="573489"/>
    <lineage>
        <taxon>Bacteria</taxon>
        <taxon>Bacillati</taxon>
        <taxon>Actinomycetota</taxon>
        <taxon>Actinomycetes</taxon>
        <taxon>Frankiales</taxon>
        <taxon>Frankiaceae</taxon>
        <taxon>Frankia</taxon>
    </lineage>
</organism>
<accession>A0ABT0K449</accession>
<dbReference type="InterPro" id="IPR041013">
    <property type="entry name" value="AOC-like"/>
</dbReference>
<feature type="domain" description="Allene oxide cyclase barrel-like" evidence="2">
    <location>
        <begin position="79"/>
        <end position="190"/>
    </location>
</feature>
<dbReference type="Proteomes" id="UP001201873">
    <property type="component" value="Unassembled WGS sequence"/>
</dbReference>
<proteinExistence type="predicted"/>
<dbReference type="EMBL" id="JALKFT010000036">
    <property type="protein sequence ID" value="MCK9878539.1"/>
    <property type="molecule type" value="Genomic_DNA"/>
</dbReference>
<feature type="region of interest" description="Disordered" evidence="1">
    <location>
        <begin position="34"/>
        <end position="58"/>
    </location>
</feature>
<feature type="compositionally biased region" description="Low complexity" evidence="1">
    <location>
        <begin position="43"/>
        <end position="53"/>
    </location>
</feature>
<name>A0ABT0K449_9ACTN</name>
<evidence type="ECO:0000256" key="1">
    <source>
        <dbReference type="SAM" id="MobiDB-lite"/>
    </source>
</evidence>
<evidence type="ECO:0000313" key="3">
    <source>
        <dbReference type="EMBL" id="MCK9878539.1"/>
    </source>
</evidence>
<keyword evidence="4" id="KW-1185">Reference proteome</keyword>
<dbReference type="RefSeq" id="WP_248826623.1">
    <property type="nucleotide sequence ID" value="NZ_JALKFT010000036.1"/>
</dbReference>
<sequence length="192" mass="20693">MNIRRSTTASGLVSGSVLTAALIAATRLLSVSPSTVRPGGAGAAQPATGTGSAEDAGEHSGLSVVHEGIWEPQIRNEQNVDVADPQIGQIGSYYDELYDSSRELLGISIGRYEIRYKKVHGAVLTYYSEDLFLRDGVIHAEGWADFNDVKNGVWVGYPAVGLDGVYRGLDGRREWRVIEPDQPVEARIALHG</sequence>